<organism evidence="1 2">
    <name type="scientific">Candidatus Intestinimonas pullistercoris</name>
    <dbReference type="NCBI Taxonomy" id="2838623"/>
    <lineage>
        <taxon>Bacteria</taxon>
        <taxon>Bacillati</taxon>
        <taxon>Bacillota</taxon>
        <taxon>Clostridia</taxon>
        <taxon>Eubacteriales</taxon>
        <taxon>Intestinimonas</taxon>
    </lineage>
</organism>
<dbReference type="InterPro" id="IPR008983">
    <property type="entry name" value="Tumour_necrosis_fac-like_dom"/>
</dbReference>
<dbReference type="Gene3D" id="2.60.120.40">
    <property type="match status" value="1"/>
</dbReference>
<protein>
    <submittedName>
        <fullName evidence="1">Uncharacterized protein</fullName>
    </submittedName>
</protein>
<sequence length="179" mass="17848">MTTGEPGTEASVVNSGTQQDAVLDFTIPQGKTGESGTPVELLSAYSTPAQAGTNGTALIFDRNALSYGTAVSHTAGSSSFTLNKPGVYSVAFQGNFAPGSGVNFPLSVSVSLQQGGSPVAGAAAQHTFHTSSDSANLSFTAPLAAASAPATLQVVGNGTAYLYGIMGITISRLGDIPTT</sequence>
<proteinExistence type="predicted"/>
<gene>
    <name evidence="1" type="ORF">H9701_10760</name>
</gene>
<reference evidence="1" key="1">
    <citation type="journal article" date="2021" name="PeerJ">
        <title>Extensive microbial diversity within the chicken gut microbiome revealed by metagenomics and culture.</title>
        <authorList>
            <person name="Gilroy R."/>
            <person name="Ravi A."/>
            <person name="Getino M."/>
            <person name="Pursley I."/>
            <person name="Horton D.L."/>
            <person name="Alikhan N.F."/>
            <person name="Baker D."/>
            <person name="Gharbi K."/>
            <person name="Hall N."/>
            <person name="Watson M."/>
            <person name="Adriaenssens E.M."/>
            <person name="Foster-Nyarko E."/>
            <person name="Jarju S."/>
            <person name="Secka A."/>
            <person name="Antonio M."/>
            <person name="Oren A."/>
            <person name="Chaudhuri R.R."/>
            <person name="La Ragione R."/>
            <person name="Hildebrand F."/>
            <person name="Pallen M.J."/>
        </authorList>
    </citation>
    <scope>NUCLEOTIDE SEQUENCE</scope>
    <source>
        <strain evidence="1">CHK186-1790</strain>
    </source>
</reference>
<evidence type="ECO:0000313" key="2">
    <source>
        <dbReference type="Proteomes" id="UP000823882"/>
    </source>
</evidence>
<name>A0A9D2SZY7_9FIRM</name>
<evidence type="ECO:0000313" key="1">
    <source>
        <dbReference type="EMBL" id="HJC42013.1"/>
    </source>
</evidence>
<comment type="caution">
    <text evidence="1">The sequence shown here is derived from an EMBL/GenBank/DDBJ whole genome shotgun (WGS) entry which is preliminary data.</text>
</comment>
<dbReference type="Proteomes" id="UP000823882">
    <property type="component" value="Unassembled WGS sequence"/>
</dbReference>
<dbReference type="EMBL" id="DWWJ01000201">
    <property type="protein sequence ID" value="HJC42013.1"/>
    <property type="molecule type" value="Genomic_DNA"/>
</dbReference>
<dbReference type="AlphaFoldDB" id="A0A9D2SZY7"/>
<accession>A0A9D2SZY7</accession>
<reference evidence="1" key="2">
    <citation type="submission" date="2021-04" db="EMBL/GenBank/DDBJ databases">
        <authorList>
            <person name="Gilroy R."/>
        </authorList>
    </citation>
    <scope>NUCLEOTIDE SEQUENCE</scope>
    <source>
        <strain evidence="1">CHK186-1790</strain>
    </source>
</reference>